<proteinExistence type="predicted"/>
<gene>
    <name evidence="1" type="ORF">SAMN04487895_101640</name>
</gene>
<accession>A0A1H8GUZ5</accession>
<reference evidence="1 2" key="1">
    <citation type="submission" date="2016-10" db="EMBL/GenBank/DDBJ databases">
        <authorList>
            <person name="de Groot N.N."/>
        </authorList>
    </citation>
    <scope>NUCLEOTIDE SEQUENCE [LARGE SCALE GENOMIC DNA]</scope>
    <source>
        <strain evidence="1 2">CGMCC 1.10238</strain>
    </source>
</reference>
<dbReference type="AlphaFoldDB" id="A0A1H8GUZ5"/>
<evidence type="ECO:0008006" key="3">
    <source>
        <dbReference type="Google" id="ProtNLM"/>
    </source>
</evidence>
<dbReference type="Gene3D" id="2.40.50.1020">
    <property type="entry name" value="LytTr DNA-binding domain"/>
    <property type="match status" value="1"/>
</dbReference>
<sequence length="127" mass="15136">MKSFIVCKWDGEKMSDEAEWISLDEIDYINTESTKKEKSFKVYYTSRGRFRNCTSVDKEYALLEKEEGMVKIDRGILANLNKKPDYDHKYDLLIYESKNQTKRTITVAEKRVQAVKDYLERLFKKKV</sequence>
<evidence type="ECO:0000313" key="2">
    <source>
        <dbReference type="Proteomes" id="UP000198809"/>
    </source>
</evidence>
<dbReference type="Proteomes" id="UP000198809">
    <property type="component" value="Unassembled WGS sequence"/>
</dbReference>
<name>A0A1H8GUZ5_9BACL</name>
<dbReference type="EMBL" id="FODH01000001">
    <property type="protein sequence ID" value="SEN47307.1"/>
    <property type="molecule type" value="Genomic_DNA"/>
</dbReference>
<dbReference type="STRING" id="1333845.SAMN04487895_101640"/>
<evidence type="ECO:0000313" key="1">
    <source>
        <dbReference type="EMBL" id="SEN47307.1"/>
    </source>
</evidence>
<protein>
    <recommendedName>
        <fullName evidence="3">LytTr DNA-binding domain-containing protein</fullName>
    </recommendedName>
</protein>
<organism evidence="1 2">
    <name type="scientific">Paenibacillus sophorae</name>
    <dbReference type="NCBI Taxonomy" id="1333845"/>
    <lineage>
        <taxon>Bacteria</taxon>
        <taxon>Bacillati</taxon>
        <taxon>Bacillota</taxon>
        <taxon>Bacilli</taxon>
        <taxon>Bacillales</taxon>
        <taxon>Paenibacillaceae</taxon>
        <taxon>Paenibacillus</taxon>
    </lineage>
</organism>